<dbReference type="EMBL" id="AUWU02000007">
    <property type="protein sequence ID" value="KAH0571005.1"/>
    <property type="molecule type" value="Genomic_DNA"/>
</dbReference>
<evidence type="ECO:0000313" key="4">
    <source>
        <dbReference type="Proteomes" id="UP000018208"/>
    </source>
</evidence>
<name>V6LTT5_9EUKA</name>
<dbReference type="EMBL" id="KI546012">
    <property type="protein sequence ID" value="EST48010.1"/>
    <property type="molecule type" value="Genomic_DNA"/>
</dbReference>
<evidence type="ECO:0000256" key="1">
    <source>
        <dbReference type="SAM" id="Coils"/>
    </source>
</evidence>
<reference evidence="2 3" key="1">
    <citation type="journal article" date="2014" name="PLoS Genet.">
        <title>The Genome of Spironucleus salmonicida Highlights a Fish Pathogen Adapted to Fluctuating Environments.</title>
        <authorList>
            <person name="Xu F."/>
            <person name="Jerlstrom-Hultqvist J."/>
            <person name="Einarsson E."/>
            <person name="Astvaldsson A."/>
            <person name="Svard S.G."/>
            <person name="Andersson J.O."/>
        </authorList>
    </citation>
    <scope>NUCLEOTIDE SEQUENCE</scope>
    <source>
        <strain evidence="3">ATCC 50377</strain>
    </source>
</reference>
<dbReference type="Proteomes" id="UP000018208">
    <property type="component" value="Unassembled WGS sequence"/>
</dbReference>
<keyword evidence="1" id="KW-0175">Coiled coil</keyword>
<organism evidence="2">
    <name type="scientific">Spironucleus salmonicida</name>
    <dbReference type="NCBI Taxonomy" id="348837"/>
    <lineage>
        <taxon>Eukaryota</taxon>
        <taxon>Metamonada</taxon>
        <taxon>Diplomonadida</taxon>
        <taxon>Hexamitidae</taxon>
        <taxon>Hexamitinae</taxon>
        <taxon>Spironucleus</taxon>
    </lineage>
</organism>
<reference evidence="3" key="2">
    <citation type="submission" date="2020-12" db="EMBL/GenBank/DDBJ databases">
        <title>New Spironucleus salmonicida genome in near-complete chromosomes.</title>
        <authorList>
            <person name="Xu F."/>
            <person name="Kurt Z."/>
            <person name="Jimenez-Gonzalez A."/>
            <person name="Astvaldsson A."/>
            <person name="Andersson J.O."/>
            <person name="Svard S.G."/>
        </authorList>
    </citation>
    <scope>NUCLEOTIDE SEQUENCE</scope>
    <source>
        <strain evidence="3">ATCC 50377</strain>
    </source>
</reference>
<keyword evidence="4" id="KW-1185">Reference proteome</keyword>
<protein>
    <submittedName>
        <fullName evidence="2">Uncharacterized protein</fullName>
    </submittedName>
</protein>
<dbReference type="AlphaFoldDB" id="V6LTT5"/>
<evidence type="ECO:0000313" key="2">
    <source>
        <dbReference type="EMBL" id="EST48010.1"/>
    </source>
</evidence>
<evidence type="ECO:0000313" key="3">
    <source>
        <dbReference type="EMBL" id="KAH0571005.1"/>
    </source>
</evidence>
<accession>V6LTT5</accession>
<dbReference type="VEuPathDB" id="GiardiaDB:SS50377_27299"/>
<proteinExistence type="predicted"/>
<feature type="coiled-coil region" evidence="1">
    <location>
        <begin position="95"/>
        <end position="122"/>
    </location>
</feature>
<sequence length="182" mass="21555">MQKAQLADENIQLAKQIQKMIEKKNSILKTILALKEESQISQQQILQTQQSIKSLQIKNEHENLIITLEAEYLAKSKKLKVINKQTSLIRHLLDHQDVIQDVKALHETLQELQNQIKIHSEITTLQNNTISEKDQLREDQIQQQKDIQAFIFKCKQEKQANRYKMLKQLNRVSYKEAIRFWQ</sequence>
<gene>
    <name evidence="2" type="ORF">SS50377_11871</name>
    <name evidence="3" type="ORF">SS50377_27299</name>
</gene>